<evidence type="ECO:0000256" key="1">
    <source>
        <dbReference type="SAM" id="MobiDB-lite"/>
    </source>
</evidence>
<feature type="domain" description="HTH-like" evidence="2">
    <location>
        <begin position="40"/>
        <end position="78"/>
    </location>
</feature>
<dbReference type="EMBL" id="CP046173">
    <property type="protein sequence ID" value="QIS23491.1"/>
    <property type="molecule type" value="Genomic_DNA"/>
</dbReference>
<dbReference type="InterPro" id="IPR050900">
    <property type="entry name" value="Transposase_IS3/IS150/IS904"/>
</dbReference>
<dbReference type="PANTHER" id="PTHR46889">
    <property type="entry name" value="TRANSPOSASE INSF FOR INSERTION SEQUENCE IS3B-RELATED"/>
    <property type="match status" value="1"/>
</dbReference>
<dbReference type="Proteomes" id="UP000500953">
    <property type="component" value="Chromosome"/>
</dbReference>
<feature type="region of interest" description="Disordered" evidence="1">
    <location>
        <begin position="84"/>
        <end position="105"/>
    </location>
</feature>
<name>A0A6G9ZDL9_9NOCA</name>
<protein>
    <submittedName>
        <fullName evidence="3">IS3 family transposase</fullName>
    </submittedName>
</protein>
<dbReference type="Pfam" id="PF13276">
    <property type="entry name" value="HTH_21"/>
    <property type="match status" value="1"/>
</dbReference>
<dbReference type="InterPro" id="IPR025948">
    <property type="entry name" value="HTH-like_dom"/>
</dbReference>
<gene>
    <name evidence="3" type="ORF">F6W96_39530</name>
</gene>
<reference evidence="3 4" key="1">
    <citation type="journal article" date="2019" name="ACS Chem. Biol.">
        <title>Identification and Mobilization of a Cryptic Antibiotic Biosynthesis Gene Locus from a Human-Pathogenic Nocardia Isolate.</title>
        <authorList>
            <person name="Herisse M."/>
            <person name="Ishida K."/>
            <person name="Porter J.L."/>
            <person name="Howden B."/>
            <person name="Hertweck C."/>
            <person name="Stinear T.P."/>
            <person name="Pidot S.J."/>
        </authorList>
    </citation>
    <scope>NUCLEOTIDE SEQUENCE [LARGE SCALE GENOMIC DNA]</scope>
    <source>
        <strain evidence="3 4">AUSMDU00012715</strain>
    </source>
</reference>
<dbReference type="AlphaFoldDB" id="A0A6G9ZDL9"/>
<sequence length="105" mass="11652">MASEGLPVQAACRLLEVSESGYYDWHTRPPSQRSIRHAWLLDQIRAVHAASRGTYGCGRVHAELTLGLGITVGYNQIELLKAPCRDQGAARQPTPKTQTQDPDRR</sequence>
<dbReference type="RefSeq" id="WP_167490826.1">
    <property type="nucleotide sequence ID" value="NZ_CP046173.1"/>
</dbReference>
<evidence type="ECO:0000313" key="4">
    <source>
        <dbReference type="Proteomes" id="UP000500953"/>
    </source>
</evidence>
<feature type="compositionally biased region" description="Polar residues" evidence="1">
    <location>
        <begin position="94"/>
        <end position="105"/>
    </location>
</feature>
<accession>A0A6G9ZDL9</accession>
<dbReference type="PANTHER" id="PTHR46889:SF4">
    <property type="entry name" value="TRANSPOSASE INSO FOR INSERTION SEQUENCE ELEMENT IS911B-RELATED"/>
    <property type="match status" value="1"/>
</dbReference>
<evidence type="ECO:0000313" key="3">
    <source>
        <dbReference type="EMBL" id="QIS23491.1"/>
    </source>
</evidence>
<organism evidence="3 4">
    <name type="scientific">Nocardia terpenica</name>
    <dbReference type="NCBI Taxonomy" id="455432"/>
    <lineage>
        <taxon>Bacteria</taxon>
        <taxon>Bacillati</taxon>
        <taxon>Actinomycetota</taxon>
        <taxon>Actinomycetes</taxon>
        <taxon>Mycobacteriales</taxon>
        <taxon>Nocardiaceae</taxon>
        <taxon>Nocardia</taxon>
    </lineage>
</organism>
<proteinExistence type="predicted"/>
<evidence type="ECO:0000259" key="2">
    <source>
        <dbReference type="Pfam" id="PF13276"/>
    </source>
</evidence>